<accession>A0A1R3VN84</accession>
<dbReference type="InterPro" id="IPR018550">
    <property type="entry name" value="Lipid-A_deacylase-rel"/>
</dbReference>
<gene>
    <name evidence="1" type="ORF">SAMN05216526_0461</name>
</gene>
<dbReference type="RefSeq" id="WP_076754565.1">
    <property type="nucleotide sequence ID" value="NZ_CP023018.1"/>
</dbReference>
<proteinExistence type="predicted"/>
<name>A0A1R3VN84_9GAMM</name>
<organism evidence="1 2">
    <name type="scientific">Ectothiorhodosinus mongolicus</name>
    <dbReference type="NCBI Taxonomy" id="233100"/>
    <lineage>
        <taxon>Bacteria</taxon>
        <taxon>Pseudomonadati</taxon>
        <taxon>Pseudomonadota</taxon>
        <taxon>Gammaproteobacteria</taxon>
        <taxon>Chromatiales</taxon>
        <taxon>Ectothiorhodospiraceae</taxon>
        <taxon>Ectothiorhodosinus</taxon>
    </lineage>
</organism>
<evidence type="ECO:0000313" key="1">
    <source>
        <dbReference type="EMBL" id="SIT66050.1"/>
    </source>
</evidence>
<dbReference type="Pfam" id="PF09411">
    <property type="entry name" value="PagL"/>
    <property type="match status" value="1"/>
</dbReference>
<evidence type="ECO:0000313" key="2">
    <source>
        <dbReference type="Proteomes" id="UP000223759"/>
    </source>
</evidence>
<dbReference type="Gene3D" id="2.40.160.20">
    <property type="match status" value="1"/>
</dbReference>
<reference evidence="1 2" key="1">
    <citation type="submission" date="2017-01" db="EMBL/GenBank/DDBJ databases">
        <authorList>
            <person name="Mah S.A."/>
            <person name="Swanson W.J."/>
            <person name="Moy G.W."/>
            <person name="Vacquier V.D."/>
        </authorList>
    </citation>
    <scope>NUCLEOTIDE SEQUENCE [LARGE SCALE GENOMIC DNA]</scope>
    <source>
        <strain evidence="1 2">M9</strain>
    </source>
</reference>
<keyword evidence="2" id="KW-1185">Reference proteome</keyword>
<protein>
    <submittedName>
        <fullName evidence="1">Lipid A 3-O-deacylase (PagL)</fullName>
    </submittedName>
</protein>
<dbReference type="AlphaFoldDB" id="A0A1R3VN84"/>
<dbReference type="Proteomes" id="UP000223759">
    <property type="component" value="Unassembled WGS sequence"/>
</dbReference>
<dbReference type="EMBL" id="FTPK01000001">
    <property type="protein sequence ID" value="SIT66050.1"/>
    <property type="molecule type" value="Genomic_DNA"/>
</dbReference>
<sequence length="167" mass="18726">MKNKFLRIALSGLLFSFVIFPATSFADISRLSFGVGQYDVINTVDSAADFRVEYRLSEPMLFDLLTPWVGLEVTSDETVWGGGGLLFDYPIGNRWYLVPSLGVGLYDRGRSALRLGHVIEFRSQLELAYQFDNLSRVAFAISHLSNASLSSDNPGVEVLTLYWQIPY</sequence>
<dbReference type="STRING" id="233100.SAMN05216526_0461"/>
<dbReference type="OrthoDB" id="6199047at2"/>